<comment type="caution">
    <text evidence="1">The sequence shown here is derived from an EMBL/GenBank/DDBJ whole genome shotgun (WGS) entry which is preliminary data.</text>
</comment>
<organism evidence="1 2">
    <name type="scientific">Periplaneta americana</name>
    <name type="common">American cockroach</name>
    <name type="synonym">Blatta americana</name>
    <dbReference type="NCBI Taxonomy" id="6978"/>
    <lineage>
        <taxon>Eukaryota</taxon>
        <taxon>Metazoa</taxon>
        <taxon>Ecdysozoa</taxon>
        <taxon>Arthropoda</taxon>
        <taxon>Hexapoda</taxon>
        <taxon>Insecta</taxon>
        <taxon>Pterygota</taxon>
        <taxon>Neoptera</taxon>
        <taxon>Polyneoptera</taxon>
        <taxon>Dictyoptera</taxon>
        <taxon>Blattodea</taxon>
        <taxon>Blattoidea</taxon>
        <taxon>Blattidae</taxon>
        <taxon>Blattinae</taxon>
        <taxon>Periplaneta</taxon>
    </lineage>
</organism>
<accession>A0ABQ8SLV8</accession>
<sequence length="439" mass="50326">MAGLCYSGNELRGSLKAIRKTSISLPFESYDWYGNSTIHLLSVDESHDSIVFGQIYASDPNVSMICTVRNGDFGYSAVRPTEAAATAAATTITSRAYPHKDNPRLTAYFVFSTQCWSRKDKVDSGVLLFVIINVTTDCQGKRVLKNTRYNFSTIDMQYFNIVYKLIGPYTKYRMPESHNREFRPDVLEGSHLRQYPEFAVAVCIIYSCNAMFTLSNVCKMVDNDGSFRQRAVIKFLVKEEKYAAEIHLRPHRAYGDACMGASSVRRWVKLFEEGNTSIQYEPRSGRPRTASTERSKERVDEFCYAFWLKFLEPGQTINAVRYIQTVLKLRRALREKRPGKKIILPDLVTSDYQLRGERYGTLEDVRKAMNHQNLHYEKCVKSYGYTFEKSTCPKIATPGRIQYSVTSHFSSKSMTQDVLGGTERIENRNFVKYLIPLLT</sequence>
<evidence type="ECO:0000313" key="2">
    <source>
        <dbReference type="Proteomes" id="UP001148838"/>
    </source>
</evidence>
<reference evidence="1 2" key="1">
    <citation type="journal article" date="2022" name="Allergy">
        <title>Genome assembly and annotation of Periplaneta americana reveal a comprehensive cockroach allergen profile.</title>
        <authorList>
            <person name="Wang L."/>
            <person name="Xiong Q."/>
            <person name="Saelim N."/>
            <person name="Wang L."/>
            <person name="Nong W."/>
            <person name="Wan A.T."/>
            <person name="Shi M."/>
            <person name="Liu X."/>
            <person name="Cao Q."/>
            <person name="Hui J.H.L."/>
            <person name="Sookrung N."/>
            <person name="Leung T.F."/>
            <person name="Tungtrongchitr A."/>
            <person name="Tsui S.K.W."/>
        </authorList>
    </citation>
    <scope>NUCLEOTIDE SEQUENCE [LARGE SCALE GENOMIC DNA]</scope>
    <source>
        <strain evidence="1">PWHHKU_190912</strain>
    </source>
</reference>
<keyword evidence="2" id="KW-1185">Reference proteome</keyword>
<protein>
    <submittedName>
        <fullName evidence="1">Uncharacterized protein</fullName>
    </submittedName>
</protein>
<gene>
    <name evidence="1" type="ORF">ANN_23560</name>
</gene>
<name>A0ABQ8SLV8_PERAM</name>
<dbReference type="InterPro" id="IPR052709">
    <property type="entry name" value="Transposase-MT_Hybrid"/>
</dbReference>
<evidence type="ECO:0000313" key="1">
    <source>
        <dbReference type="EMBL" id="KAJ4434988.1"/>
    </source>
</evidence>
<dbReference type="PANTHER" id="PTHR46060">
    <property type="entry name" value="MARINER MOS1 TRANSPOSASE-LIKE PROTEIN"/>
    <property type="match status" value="1"/>
</dbReference>
<proteinExistence type="predicted"/>
<dbReference type="Proteomes" id="UP001148838">
    <property type="component" value="Unassembled WGS sequence"/>
</dbReference>
<dbReference type="PANTHER" id="PTHR46060:SF1">
    <property type="entry name" value="MARINER MOS1 TRANSPOSASE-LIKE PROTEIN"/>
    <property type="match status" value="1"/>
</dbReference>
<dbReference type="EMBL" id="JAJSOF020000025">
    <property type="protein sequence ID" value="KAJ4434988.1"/>
    <property type="molecule type" value="Genomic_DNA"/>
</dbReference>